<evidence type="ECO:0000313" key="2">
    <source>
        <dbReference type="EMBL" id="CAH1105029.1"/>
    </source>
</evidence>
<gene>
    <name evidence="2" type="ORF">PSYICH_LOCUS6004</name>
</gene>
<sequence>MEQNPPLKDSGHLKRNINEILSPDTYILDKENSIFTLPKTKPKSKKSKSNSSPPTVVSNLHRLDSAKDFTNNHSPPFILNYDQLQLLLTNETGSSDPINVVQEYTSDMITVTHMLSKIYPHIKDPSLKRKFTTLKKSLPILAMTSRNQIVTHHI</sequence>
<protein>
    <submittedName>
        <fullName evidence="2">Uncharacterized protein</fullName>
    </submittedName>
</protein>
<dbReference type="AlphaFoldDB" id="A0A9P0CMU2"/>
<organism evidence="2 3">
    <name type="scientific">Psylliodes chrysocephalus</name>
    <dbReference type="NCBI Taxonomy" id="3402493"/>
    <lineage>
        <taxon>Eukaryota</taxon>
        <taxon>Metazoa</taxon>
        <taxon>Ecdysozoa</taxon>
        <taxon>Arthropoda</taxon>
        <taxon>Hexapoda</taxon>
        <taxon>Insecta</taxon>
        <taxon>Pterygota</taxon>
        <taxon>Neoptera</taxon>
        <taxon>Endopterygota</taxon>
        <taxon>Coleoptera</taxon>
        <taxon>Polyphaga</taxon>
        <taxon>Cucujiformia</taxon>
        <taxon>Chrysomeloidea</taxon>
        <taxon>Chrysomelidae</taxon>
        <taxon>Galerucinae</taxon>
        <taxon>Alticini</taxon>
        <taxon>Psylliodes</taxon>
    </lineage>
</organism>
<dbReference type="Proteomes" id="UP001153636">
    <property type="component" value="Chromosome 18"/>
</dbReference>
<feature type="compositionally biased region" description="Low complexity" evidence="1">
    <location>
        <begin position="49"/>
        <end position="59"/>
    </location>
</feature>
<feature type="region of interest" description="Disordered" evidence="1">
    <location>
        <begin position="38"/>
        <end position="63"/>
    </location>
</feature>
<dbReference type="OrthoDB" id="6780536at2759"/>
<keyword evidence="3" id="KW-1185">Reference proteome</keyword>
<dbReference type="EMBL" id="OV651830">
    <property type="protein sequence ID" value="CAH1105029.1"/>
    <property type="molecule type" value="Genomic_DNA"/>
</dbReference>
<evidence type="ECO:0000313" key="3">
    <source>
        <dbReference type="Proteomes" id="UP001153636"/>
    </source>
</evidence>
<evidence type="ECO:0000256" key="1">
    <source>
        <dbReference type="SAM" id="MobiDB-lite"/>
    </source>
</evidence>
<reference evidence="2" key="1">
    <citation type="submission" date="2022-01" db="EMBL/GenBank/DDBJ databases">
        <authorList>
            <person name="King R."/>
        </authorList>
    </citation>
    <scope>NUCLEOTIDE SEQUENCE</scope>
</reference>
<accession>A0A9P0CMU2</accession>
<name>A0A9P0CMU2_9CUCU</name>
<proteinExistence type="predicted"/>